<dbReference type="InterPro" id="IPR036366">
    <property type="entry name" value="PGBDSf"/>
</dbReference>
<accession>A0ABU5UK25</accession>
<evidence type="ECO:0000259" key="3">
    <source>
        <dbReference type="Pfam" id="PF01471"/>
    </source>
</evidence>
<dbReference type="Pfam" id="PF01471">
    <property type="entry name" value="PG_binding_1"/>
    <property type="match status" value="2"/>
</dbReference>
<dbReference type="InterPro" id="IPR002477">
    <property type="entry name" value="Peptidoglycan-bd-like"/>
</dbReference>
<evidence type="ECO:0000256" key="1">
    <source>
        <dbReference type="SAM" id="MobiDB-lite"/>
    </source>
</evidence>
<dbReference type="SUPFAM" id="SSF47090">
    <property type="entry name" value="PGBD-like"/>
    <property type="match status" value="2"/>
</dbReference>
<feature type="compositionally biased region" description="Low complexity" evidence="1">
    <location>
        <begin position="217"/>
        <end position="227"/>
    </location>
</feature>
<protein>
    <submittedName>
        <fullName evidence="4">Peptidoglycan-binding protein</fullName>
    </submittedName>
</protein>
<evidence type="ECO:0000313" key="4">
    <source>
        <dbReference type="EMBL" id="MEA5583569.1"/>
    </source>
</evidence>
<keyword evidence="5" id="KW-1185">Reference proteome</keyword>
<keyword evidence="2" id="KW-0472">Membrane</keyword>
<dbReference type="EMBL" id="JAYGHG010000047">
    <property type="protein sequence ID" value="MEA5583569.1"/>
    <property type="molecule type" value="Genomic_DNA"/>
</dbReference>
<feature type="region of interest" description="Disordered" evidence="1">
    <location>
        <begin position="198"/>
        <end position="231"/>
    </location>
</feature>
<gene>
    <name evidence="4" type="ORF">VB620_19775</name>
</gene>
<sequence length="307" mass="33271">MVKKQQLMRLWGKIAIASAGFSTEAVVILVSEVLGIKSMKVSLRTSILNYFESLKALRCLKTGKFYWLLLFSSTFLVMTSDVVVAITPLQNITPVNARGGISRPTLKVGSQGETVSELQAALTLLGFYSGGVDGVYGQNTAMAVSRFKRAVDLTPDGIVDAITWQKLFPPEPIFAQGMSLPNPPSNVNADFPVPTQTRPTTRVVNPLPPRVNPPSSQPQTRPTSASPGESFGIQYTAQGLPILRLGMNNSEVRKLQERLKQLGFLTGVVDGDFGMMTEAAVKAAQRRYGLEDDGVVGGATWEAILRR</sequence>
<feature type="transmembrane region" description="Helical" evidence="2">
    <location>
        <begin position="65"/>
        <end position="86"/>
    </location>
</feature>
<feature type="domain" description="Peptidoglycan binding-like" evidence="3">
    <location>
        <begin position="111"/>
        <end position="167"/>
    </location>
</feature>
<keyword evidence="2" id="KW-0812">Transmembrane</keyword>
<comment type="caution">
    <text evidence="4">The sequence shown here is derived from an EMBL/GenBank/DDBJ whole genome shotgun (WGS) entry which is preliminary data.</text>
</comment>
<organism evidence="4 5">
    <name type="scientific">Nodularia harveyana UHCC-0300</name>
    <dbReference type="NCBI Taxonomy" id="2974287"/>
    <lineage>
        <taxon>Bacteria</taxon>
        <taxon>Bacillati</taxon>
        <taxon>Cyanobacteriota</taxon>
        <taxon>Cyanophyceae</taxon>
        <taxon>Nostocales</taxon>
        <taxon>Nodulariaceae</taxon>
        <taxon>Nodularia</taxon>
    </lineage>
</organism>
<feature type="compositionally biased region" description="Pro residues" evidence="1">
    <location>
        <begin position="206"/>
        <end position="216"/>
    </location>
</feature>
<dbReference type="InterPro" id="IPR036365">
    <property type="entry name" value="PGBD-like_sf"/>
</dbReference>
<feature type="domain" description="Peptidoglycan binding-like" evidence="3">
    <location>
        <begin position="249"/>
        <end position="304"/>
    </location>
</feature>
<keyword evidence="2" id="KW-1133">Transmembrane helix</keyword>
<proteinExistence type="predicted"/>
<evidence type="ECO:0000256" key="2">
    <source>
        <dbReference type="SAM" id="Phobius"/>
    </source>
</evidence>
<dbReference type="Gene3D" id="1.10.101.10">
    <property type="entry name" value="PGBD-like superfamily/PGBD"/>
    <property type="match status" value="2"/>
</dbReference>
<name>A0ABU5UK25_9CYAN</name>
<dbReference type="Proteomes" id="UP001302120">
    <property type="component" value="Unassembled WGS sequence"/>
</dbReference>
<reference evidence="4 5" key="1">
    <citation type="submission" date="2023-12" db="EMBL/GenBank/DDBJ databases">
        <title>Baltic Sea Cyanobacteria.</title>
        <authorList>
            <person name="Delbaje E."/>
            <person name="Fewer D.P."/>
            <person name="Shishido T.K."/>
        </authorList>
    </citation>
    <scope>NUCLEOTIDE SEQUENCE [LARGE SCALE GENOMIC DNA]</scope>
    <source>
        <strain evidence="4 5">UHCC-0300</strain>
    </source>
</reference>
<evidence type="ECO:0000313" key="5">
    <source>
        <dbReference type="Proteomes" id="UP001302120"/>
    </source>
</evidence>